<proteinExistence type="predicted"/>
<evidence type="ECO:0000313" key="1">
    <source>
        <dbReference type="EMBL" id="CAD1836866.1"/>
    </source>
</evidence>
<accession>A0A6V7Q1R0</accession>
<dbReference type="EMBL" id="LR862131">
    <property type="protein sequence ID" value="CAD1836866.1"/>
    <property type="molecule type" value="Genomic_DNA"/>
</dbReference>
<gene>
    <name evidence="1" type="ORF">CB5_LOCUS20077</name>
</gene>
<reference evidence="1" key="1">
    <citation type="submission" date="2020-07" db="EMBL/GenBank/DDBJ databases">
        <authorList>
            <person name="Lin J."/>
        </authorList>
    </citation>
    <scope>NUCLEOTIDE SEQUENCE</scope>
</reference>
<sequence>MVQLSLSRSTSVGDGDYYSDRSNKGLLLRSIDRIKRWRIRIRRIRRIRLVRRRRIRSGGGTDRPSYSWRWITYSSSSSSASSPISSSKCGLSMDFGVKFDDDDVVFAVADDDDDDDEEEKP</sequence>
<protein>
    <submittedName>
        <fullName evidence="1">Uncharacterized protein</fullName>
    </submittedName>
</protein>
<name>A0A6V7Q1R0_ANACO</name>
<organism evidence="1">
    <name type="scientific">Ananas comosus var. bracteatus</name>
    <name type="common">red pineapple</name>
    <dbReference type="NCBI Taxonomy" id="296719"/>
    <lineage>
        <taxon>Eukaryota</taxon>
        <taxon>Viridiplantae</taxon>
        <taxon>Streptophyta</taxon>
        <taxon>Embryophyta</taxon>
        <taxon>Tracheophyta</taxon>
        <taxon>Spermatophyta</taxon>
        <taxon>Magnoliopsida</taxon>
        <taxon>Liliopsida</taxon>
        <taxon>Poales</taxon>
        <taxon>Bromeliaceae</taxon>
        <taxon>Bromelioideae</taxon>
        <taxon>Ananas</taxon>
    </lineage>
</organism>
<dbReference type="AlphaFoldDB" id="A0A6V7Q1R0"/>